<organism evidence="2">
    <name type="scientific">Arundo donax</name>
    <name type="common">Giant reed</name>
    <name type="synonym">Donax arundinaceus</name>
    <dbReference type="NCBI Taxonomy" id="35708"/>
    <lineage>
        <taxon>Eukaryota</taxon>
        <taxon>Viridiplantae</taxon>
        <taxon>Streptophyta</taxon>
        <taxon>Embryophyta</taxon>
        <taxon>Tracheophyta</taxon>
        <taxon>Spermatophyta</taxon>
        <taxon>Magnoliopsida</taxon>
        <taxon>Liliopsida</taxon>
        <taxon>Poales</taxon>
        <taxon>Poaceae</taxon>
        <taxon>PACMAD clade</taxon>
        <taxon>Arundinoideae</taxon>
        <taxon>Arundineae</taxon>
        <taxon>Arundo</taxon>
    </lineage>
</organism>
<accession>A0A0A8YJW8</accession>
<evidence type="ECO:0000256" key="1">
    <source>
        <dbReference type="SAM" id="MobiDB-lite"/>
    </source>
</evidence>
<reference evidence="2" key="2">
    <citation type="journal article" date="2015" name="Data Brief">
        <title>Shoot transcriptome of the giant reed, Arundo donax.</title>
        <authorList>
            <person name="Barrero R.A."/>
            <person name="Guerrero F.D."/>
            <person name="Moolhuijzen P."/>
            <person name="Goolsby J.A."/>
            <person name="Tidwell J."/>
            <person name="Bellgard S.E."/>
            <person name="Bellgard M.I."/>
        </authorList>
    </citation>
    <scope>NUCLEOTIDE SEQUENCE</scope>
    <source>
        <tissue evidence="2">Shoot tissue taken approximately 20 cm above the soil surface</tissue>
    </source>
</reference>
<reference evidence="2" key="1">
    <citation type="submission" date="2014-09" db="EMBL/GenBank/DDBJ databases">
        <authorList>
            <person name="Magalhaes I.L.F."/>
            <person name="Oliveira U."/>
            <person name="Santos F.R."/>
            <person name="Vidigal T.H.D.A."/>
            <person name="Brescovit A.D."/>
            <person name="Santos A.J."/>
        </authorList>
    </citation>
    <scope>NUCLEOTIDE SEQUENCE</scope>
    <source>
        <tissue evidence="2">Shoot tissue taken approximately 20 cm above the soil surface</tissue>
    </source>
</reference>
<feature type="region of interest" description="Disordered" evidence="1">
    <location>
        <begin position="1"/>
        <end position="28"/>
    </location>
</feature>
<proteinExistence type="predicted"/>
<protein>
    <submittedName>
        <fullName evidence="2">Uncharacterized protein</fullName>
    </submittedName>
</protein>
<evidence type="ECO:0000313" key="2">
    <source>
        <dbReference type="EMBL" id="JAD26426.1"/>
    </source>
</evidence>
<dbReference type="AlphaFoldDB" id="A0A0A8YJW8"/>
<name>A0A0A8YJW8_ARUDO</name>
<sequence>MAGPHTTRRRRARPSRTRRGSCPRRPAA</sequence>
<dbReference type="EMBL" id="GBRH01271469">
    <property type="protein sequence ID" value="JAD26426.1"/>
    <property type="molecule type" value="Transcribed_RNA"/>
</dbReference>